<feature type="repeat" description="WD" evidence="3">
    <location>
        <begin position="361"/>
        <end position="402"/>
    </location>
</feature>
<feature type="repeat" description="WD" evidence="3">
    <location>
        <begin position="318"/>
        <end position="359"/>
    </location>
</feature>
<feature type="repeat" description="WD" evidence="3">
    <location>
        <begin position="232"/>
        <end position="273"/>
    </location>
</feature>
<proteinExistence type="predicted"/>
<dbReference type="STRING" id="933852.A0A0C2XGW1"/>
<dbReference type="OrthoDB" id="163438at2759"/>
<feature type="repeat" description="WD" evidence="3">
    <location>
        <begin position="146"/>
        <end position="187"/>
    </location>
</feature>
<dbReference type="PROSITE" id="PS50294">
    <property type="entry name" value="WD_REPEATS_REGION"/>
    <property type="match status" value="6"/>
</dbReference>
<name>A0A0C2XGW1_SERVB</name>
<evidence type="ECO:0000256" key="2">
    <source>
        <dbReference type="ARBA" id="ARBA00022737"/>
    </source>
</evidence>
<evidence type="ECO:0000313" key="4">
    <source>
        <dbReference type="EMBL" id="KIM28362.1"/>
    </source>
</evidence>
<dbReference type="Pfam" id="PF00400">
    <property type="entry name" value="WD40"/>
    <property type="match status" value="6"/>
</dbReference>
<dbReference type="PROSITE" id="PS50082">
    <property type="entry name" value="WD_REPEATS_2"/>
    <property type="match status" value="6"/>
</dbReference>
<reference evidence="4 5" key="1">
    <citation type="submission" date="2014-04" db="EMBL/GenBank/DDBJ databases">
        <authorList>
            <consortium name="DOE Joint Genome Institute"/>
            <person name="Kuo A."/>
            <person name="Zuccaro A."/>
            <person name="Kohler A."/>
            <person name="Nagy L.G."/>
            <person name="Floudas D."/>
            <person name="Copeland A."/>
            <person name="Barry K.W."/>
            <person name="Cichocki N."/>
            <person name="Veneault-Fourrey C."/>
            <person name="LaButti K."/>
            <person name="Lindquist E.A."/>
            <person name="Lipzen A."/>
            <person name="Lundell T."/>
            <person name="Morin E."/>
            <person name="Murat C."/>
            <person name="Sun H."/>
            <person name="Tunlid A."/>
            <person name="Henrissat B."/>
            <person name="Grigoriev I.V."/>
            <person name="Hibbett D.S."/>
            <person name="Martin F."/>
            <person name="Nordberg H.P."/>
            <person name="Cantor M.N."/>
            <person name="Hua S.X."/>
        </authorList>
    </citation>
    <scope>NUCLEOTIDE SEQUENCE [LARGE SCALE GENOMIC DNA]</scope>
    <source>
        <strain evidence="4 5">MAFF 305830</strain>
    </source>
</reference>
<dbReference type="Proteomes" id="UP000054097">
    <property type="component" value="Unassembled WGS sequence"/>
</dbReference>
<dbReference type="PANTHER" id="PTHR19879">
    <property type="entry name" value="TRANSCRIPTION INITIATION FACTOR TFIID"/>
    <property type="match status" value="1"/>
</dbReference>
<dbReference type="PRINTS" id="PR00320">
    <property type="entry name" value="GPROTEINBRPT"/>
</dbReference>
<dbReference type="CDD" id="cd00200">
    <property type="entry name" value="WD40"/>
    <property type="match status" value="1"/>
</dbReference>
<evidence type="ECO:0000256" key="3">
    <source>
        <dbReference type="PROSITE-ProRule" id="PRU00221"/>
    </source>
</evidence>
<feature type="repeat" description="WD" evidence="3">
    <location>
        <begin position="189"/>
        <end position="230"/>
    </location>
</feature>
<evidence type="ECO:0000313" key="5">
    <source>
        <dbReference type="Proteomes" id="UP000054097"/>
    </source>
</evidence>
<dbReference type="InterPro" id="IPR019775">
    <property type="entry name" value="WD40_repeat_CS"/>
</dbReference>
<accession>A0A0C2XGW1</accession>
<dbReference type="AlphaFoldDB" id="A0A0C2XGW1"/>
<dbReference type="EMBL" id="KN824293">
    <property type="protein sequence ID" value="KIM28362.1"/>
    <property type="molecule type" value="Genomic_DNA"/>
</dbReference>
<dbReference type="InterPro" id="IPR036322">
    <property type="entry name" value="WD40_repeat_dom_sf"/>
</dbReference>
<dbReference type="SUPFAM" id="SSF50978">
    <property type="entry name" value="WD40 repeat-like"/>
    <property type="match status" value="1"/>
</dbReference>
<dbReference type="PANTHER" id="PTHR19879:SF9">
    <property type="entry name" value="TRANSCRIPTION INITIATION FACTOR TFIID SUBUNIT 5"/>
    <property type="match status" value="1"/>
</dbReference>
<keyword evidence="1 3" id="KW-0853">WD repeat</keyword>
<keyword evidence="2" id="KW-0677">Repeat</keyword>
<organism evidence="4 5">
    <name type="scientific">Serendipita vermifera MAFF 305830</name>
    <dbReference type="NCBI Taxonomy" id="933852"/>
    <lineage>
        <taxon>Eukaryota</taxon>
        <taxon>Fungi</taxon>
        <taxon>Dikarya</taxon>
        <taxon>Basidiomycota</taxon>
        <taxon>Agaricomycotina</taxon>
        <taxon>Agaricomycetes</taxon>
        <taxon>Sebacinales</taxon>
        <taxon>Serendipitaceae</taxon>
        <taxon>Serendipita</taxon>
    </lineage>
</organism>
<dbReference type="HOGENOM" id="CLU_000288_57_32_1"/>
<dbReference type="SMART" id="SM00320">
    <property type="entry name" value="WD40"/>
    <property type="match status" value="6"/>
</dbReference>
<dbReference type="InterPro" id="IPR020472">
    <property type="entry name" value="WD40_PAC1"/>
</dbReference>
<reference evidence="5" key="2">
    <citation type="submission" date="2015-01" db="EMBL/GenBank/DDBJ databases">
        <title>Evolutionary Origins and Diversification of the Mycorrhizal Mutualists.</title>
        <authorList>
            <consortium name="DOE Joint Genome Institute"/>
            <consortium name="Mycorrhizal Genomics Consortium"/>
            <person name="Kohler A."/>
            <person name="Kuo A."/>
            <person name="Nagy L.G."/>
            <person name="Floudas D."/>
            <person name="Copeland A."/>
            <person name="Barry K.W."/>
            <person name="Cichocki N."/>
            <person name="Veneault-Fourrey C."/>
            <person name="LaButti K."/>
            <person name="Lindquist E.A."/>
            <person name="Lipzen A."/>
            <person name="Lundell T."/>
            <person name="Morin E."/>
            <person name="Murat C."/>
            <person name="Riley R."/>
            <person name="Ohm R."/>
            <person name="Sun H."/>
            <person name="Tunlid A."/>
            <person name="Henrissat B."/>
            <person name="Grigoriev I.V."/>
            <person name="Hibbett D.S."/>
            <person name="Martin F."/>
        </authorList>
    </citation>
    <scope>NUCLEOTIDE SEQUENCE [LARGE SCALE GENOMIC DNA]</scope>
    <source>
        <strain evidence="5">MAFF 305830</strain>
    </source>
</reference>
<dbReference type="InterPro" id="IPR001680">
    <property type="entry name" value="WD40_rpt"/>
</dbReference>
<protein>
    <submittedName>
        <fullName evidence="4">Uncharacterized protein</fullName>
    </submittedName>
</protein>
<evidence type="ECO:0000256" key="1">
    <source>
        <dbReference type="ARBA" id="ARBA00022574"/>
    </source>
</evidence>
<sequence length="471" mass="51798">MDDRISKHISKSLRYSCLHWASHLESATLDADTLDHLKHFINNLYLAWLEVLSVTKRVGLAPKMLSTLIECMEKNKQGNDKAREMYRFVTTFASVIAQSAPHIYLSALPFAPQQSVLFERYIKLFPRMLGIKSGGFDNWPPTQNVLFGHTDDVTSTSFSLDGKRIVSGSADKTVRVWDAETGQAVGAPLQGHSDVVTSVAFSPNSKRIVSGSDDKTVRLWDAETGQTVGAPFQGHDDAVTSVAFSPNGKRIVSGSWDNTVRVWDTETGQAVGAPFEGHSNTVTSVAFSPDGKRIVSGSYDKTVRLWDAETGQAVGAPFEGHRNWVTSVAFSPNGKRIVSGSYDKTVRLWDSETGQTVGAPLQGHDDAVTSVAFSPNSKRIVSGSDDRTVQTWDHKNVERDHVSLSVKSETGWILDSRSERLFWVPPHILPGLVTGGAFFIIAPFLTTTVDLSNFVYGESWVQCKERTETED</sequence>
<dbReference type="Gene3D" id="2.130.10.10">
    <property type="entry name" value="YVTN repeat-like/Quinoprotein amine dehydrogenase"/>
    <property type="match status" value="3"/>
</dbReference>
<keyword evidence="5" id="KW-1185">Reference proteome</keyword>
<gene>
    <name evidence="4" type="ORF">M408DRAFT_329458</name>
</gene>
<feature type="repeat" description="WD" evidence="3">
    <location>
        <begin position="275"/>
        <end position="316"/>
    </location>
</feature>
<dbReference type="PROSITE" id="PS00678">
    <property type="entry name" value="WD_REPEATS_1"/>
    <property type="match status" value="5"/>
</dbReference>
<dbReference type="InterPro" id="IPR015943">
    <property type="entry name" value="WD40/YVTN_repeat-like_dom_sf"/>
</dbReference>